<evidence type="ECO:0000313" key="2">
    <source>
        <dbReference type="EMBL" id="CAF1472855.1"/>
    </source>
</evidence>
<keyword evidence="1" id="KW-0802">TPR repeat</keyword>
<reference evidence="2" key="1">
    <citation type="submission" date="2021-02" db="EMBL/GenBank/DDBJ databases">
        <authorList>
            <person name="Nowell W R."/>
        </authorList>
    </citation>
    <scope>NUCLEOTIDE SEQUENCE</scope>
</reference>
<feature type="repeat" description="TPR" evidence="1">
    <location>
        <begin position="548"/>
        <end position="581"/>
    </location>
</feature>
<dbReference type="AlphaFoldDB" id="A0A815R7K5"/>
<dbReference type="EMBL" id="CAJNOE010002203">
    <property type="protein sequence ID" value="CAF1472855.1"/>
    <property type="molecule type" value="Genomic_DNA"/>
</dbReference>
<proteinExistence type="predicted"/>
<comment type="caution">
    <text evidence="2">The sequence shown here is derived from an EMBL/GenBank/DDBJ whole genome shotgun (WGS) entry which is preliminary data.</text>
</comment>
<dbReference type="Gene3D" id="3.90.176.10">
    <property type="entry name" value="Toxin ADP-ribosyltransferase, Chain A, domain 1"/>
    <property type="match status" value="1"/>
</dbReference>
<sequence>MADVSPIQHDYARCVADDILQSLNLITENNLHEYVVLIVGIHDNHYLFENLPKIISKDHVHTFNDVETSLEFIHNLHDENIFLIISDTLGKDHAHKLVAESQVVGVYIYCMDENRHTTWTKTIEKIRCIVSDATQLLIRLHSDIKQLSGRWPFNEKSFRKTLTHTSQWYHLFLLVICNRSENMENSYHEMFDYCRVYYQNNCRTVEKIDELEQRYNADNAIHEYTCDSFLYRIVNHALRTQDMEIITKFSPFIRDLHSRLYHHHEIYYHLPEQSIRVVYRGQSLSLDELEYLRSICRSKKPVITLTTFSSTSLDPEVALNFAFCANDRIPCLFEIIITDEYNIEQKHTIDHSQVFANISLLSAVKDEQEVLFSLVTHFRVKHVEYPVDRYSRSWALVTLELIRDKEGKCSHNYVNIVKTIERETDPQVYADILYLLKENAKDEIHFNSMNWNKWWSCLSRKWGIDEARDAPLLLTLYSCFTDNPYWSRKAIEMHKLILRTHPDIQSNLSSFSYLFERFRGLQSMPTKWLALYEDYLERFCITNTEEVFQCLYFAGQTYEMIADKEHALACYQKALDMNVNHNSSISNMIQKRINILKKPCKIISTTNDPCTTVLQDIDKDFLQTHELQEEQWSCYWAIKRDKTGKVSIRKRLDKLLIYLQNRQQWYDSADAKILLCIASNRTDGLSVNDYRFYFLFAVEKYLSLSYSTEDGTYSYFYSLWHYKKYMREWIRFHALENFIKPFQKKSKYVLDTILLQLRQLIKKLNVLITLCIVYMSYKSDDNGINMTNIPYIDYSDTIIRQLVFFDLHDTNLAADLETLTEESSLTKPFNIINEDDLKYSSRTDTTISDFYDAQ</sequence>
<accession>A0A815R7K5</accession>
<dbReference type="PROSITE" id="PS51996">
    <property type="entry name" value="TR_MART"/>
    <property type="match status" value="1"/>
</dbReference>
<protein>
    <submittedName>
        <fullName evidence="2">Uncharacterized protein</fullName>
    </submittedName>
</protein>
<organism evidence="2 3">
    <name type="scientific">Adineta steineri</name>
    <dbReference type="NCBI Taxonomy" id="433720"/>
    <lineage>
        <taxon>Eukaryota</taxon>
        <taxon>Metazoa</taxon>
        <taxon>Spiralia</taxon>
        <taxon>Gnathifera</taxon>
        <taxon>Rotifera</taxon>
        <taxon>Eurotatoria</taxon>
        <taxon>Bdelloidea</taxon>
        <taxon>Adinetida</taxon>
        <taxon>Adinetidae</taxon>
        <taxon>Adineta</taxon>
    </lineage>
</organism>
<dbReference type="InterPro" id="IPR019734">
    <property type="entry name" value="TPR_rpt"/>
</dbReference>
<gene>
    <name evidence="2" type="ORF">IZO911_LOCUS43556</name>
</gene>
<evidence type="ECO:0000256" key="1">
    <source>
        <dbReference type="PROSITE-ProRule" id="PRU00339"/>
    </source>
</evidence>
<dbReference type="Proteomes" id="UP000663860">
    <property type="component" value="Unassembled WGS sequence"/>
</dbReference>
<evidence type="ECO:0000313" key="3">
    <source>
        <dbReference type="Proteomes" id="UP000663860"/>
    </source>
</evidence>
<name>A0A815R7K5_9BILA</name>
<dbReference type="PROSITE" id="PS50005">
    <property type="entry name" value="TPR"/>
    <property type="match status" value="1"/>
</dbReference>
<dbReference type="SUPFAM" id="SSF56399">
    <property type="entry name" value="ADP-ribosylation"/>
    <property type="match status" value="1"/>
</dbReference>